<keyword evidence="3" id="KW-1185">Reference proteome</keyword>
<dbReference type="OrthoDB" id="2230837at2759"/>
<keyword evidence="1" id="KW-0732">Signal</keyword>
<protein>
    <submittedName>
        <fullName evidence="2">Uncharacterized protein</fullName>
    </submittedName>
</protein>
<evidence type="ECO:0000313" key="3">
    <source>
        <dbReference type="Proteomes" id="UP000027586"/>
    </source>
</evidence>
<dbReference type="Proteomes" id="UP000027586">
    <property type="component" value="Unassembled WGS sequence"/>
</dbReference>
<reference evidence="2" key="1">
    <citation type="submission" date="2013-08" db="EMBL/GenBank/DDBJ databases">
        <title>Gene expansion shapes genome architecture in the human pathogen Lichtheimia corymbifera: an evolutionary genomics analysis in the ancient terrestrial Mucorales (Mucoromycotina).</title>
        <authorList>
            <person name="Schwartze V.U."/>
            <person name="Winter S."/>
            <person name="Shelest E."/>
            <person name="Marcet-Houben M."/>
            <person name="Horn F."/>
            <person name="Wehner S."/>
            <person name="Hoffmann K."/>
            <person name="Riege K."/>
            <person name="Sammeth M."/>
            <person name="Nowrousian M."/>
            <person name="Valiante V."/>
            <person name="Linde J."/>
            <person name="Jacobsen I.D."/>
            <person name="Marz M."/>
            <person name="Brakhage A.A."/>
            <person name="Gabaldon T."/>
            <person name="Bocker S."/>
            <person name="Voigt K."/>
        </authorList>
    </citation>
    <scope>NUCLEOTIDE SEQUENCE [LARGE SCALE GENOMIC DNA]</scope>
    <source>
        <strain evidence="2">FSU 9682</strain>
    </source>
</reference>
<organism evidence="2 3">
    <name type="scientific">Lichtheimia corymbifera JMRC:FSU:9682</name>
    <dbReference type="NCBI Taxonomy" id="1263082"/>
    <lineage>
        <taxon>Eukaryota</taxon>
        <taxon>Fungi</taxon>
        <taxon>Fungi incertae sedis</taxon>
        <taxon>Mucoromycota</taxon>
        <taxon>Mucoromycotina</taxon>
        <taxon>Mucoromycetes</taxon>
        <taxon>Mucorales</taxon>
        <taxon>Lichtheimiaceae</taxon>
        <taxon>Lichtheimia</taxon>
    </lineage>
</organism>
<comment type="caution">
    <text evidence="2">The sequence shown here is derived from an EMBL/GenBank/DDBJ whole genome shotgun (WGS) entry which is preliminary data.</text>
</comment>
<name>A0A068RHT5_9FUNG</name>
<dbReference type="VEuPathDB" id="FungiDB:LCOR_01488.1"/>
<feature type="chain" id="PRO_5001652538" evidence="1">
    <location>
        <begin position="23"/>
        <end position="142"/>
    </location>
</feature>
<proteinExistence type="predicted"/>
<dbReference type="AlphaFoldDB" id="A0A068RHT5"/>
<feature type="signal peptide" evidence="1">
    <location>
        <begin position="1"/>
        <end position="22"/>
    </location>
</feature>
<evidence type="ECO:0000313" key="2">
    <source>
        <dbReference type="EMBL" id="CDH49753.1"/>
    </source>
</evidence>
<dbReference type="EMBL" id="CBTN010000004">
    <property type="protein sequence ID" value="CDH49753.1"/>
    <property type="molecule type" value="Genomic_DNA"/>
</dbReference>
<evidence type="ECO:0000256" key="1">
    <source>
        <dbReference type="SAM" id="SignalP"/>
    </source>
</evidence>
<gene>
    <name evidence="2" type="ORF">LCOR_01488.1</name>
</gene>
<sequence>MKASFFALAAVLLASSLDLTSAATCDKTTQVDTCNNQECTYKTFNATIVPIPRKDTKWDYYSYSCVKTDDASKCENIKQEDECLASQCTWHAYYEKKLKSDEYKTFTFCIKEVECGDVLKDKDICVGLDHCKYDDKLGCLYK</sequence>
<accession>A0A068RHT5</accession>